<dbReference type="PANTHER" id="PTHR24094:SF15">
    <property type="entry name" value="AMP-DEPENDENT SYNTHETASE_LIGASE DOMAIN-CONTAINING PROTEIN-RELATED"/>
    <property type="match status" value="1"/>
</dbReference>
<dbReference type="Proteomes" id="UP000634476">
    <property type="component" value="Unassembled WGS sequence"/>
</dbReference>
<dbReference type="AlphaFoldDB" id="A0A8J3WTK4"/>
<feature type="domain" description="GmrSD restriction endonucleases C-terminal" evidence="1">
    <location>
        <begin position="99"/>
        <end position="233"/>
    </location>
</feature>
<proteinExistence type="predicted"/>
<evidence type="ECO:0000313" key="2">
    <source>
        <dbReference type="EMBL" id="GII01616.1"/>
    </source>
</evidence>
<comment type="caution">
    <text evidence="2">The sequence shown here is derived from an EMBL/GenBank/DDBJ whole genome shotgun (WGS) entry which is preliminary data.</text>
</comment>
<dbReference type="InterPro" id="IPR011089">
    <property type="entry name" value="GmrSD_C"/>
</dbReference>
<keyword evidence="2" id="KW-0449">Lipoprotein</keyword>
<reference evidence="2" key="1">
    <citation type="submission" date="2021-01" db="EMBL/GenBank/DDBJ databases">
        <title>Whole genome shotgun sequence of Planobispora takensis NBRC 109077.</title>
        <authorList>
            <person name="Komaki H."/>
            <person name="Tamura T."/>
        </authorList>
    </citation>
    <scope>NUCLEOTIDE SEQUENCE</scope>
    <source>
        <strain evidence="2">NBRC 109077</strain>
    </source>
</reference>
<dbReference type="EMBL" id="BOOK01000026">
    <property type="protein sequence ID" value="GII01616.1"/>
    <property type="molecule type" value="Genomic_DNA"/>
</dbReference>
<gene>
    <name evidence="2" type="ORF">Pta02_36240</name>
</gene>
<organism evidence="2 3">
    <name type="scientific">Planobispora takensis</name>
    <dbReference type="NCBI Taxonomy" id="1367882"/>
    <lineage>
        <taxon>Bacteria</taxon>
        <taxon>Bacillati</taxon>
        <taxon>Actinomycetota</taxon>
        <taxon>Actinomycetes</taxon>
        <taxon>Streptosporangiales</taxon>
        <taxon>Streptosporangiaceae</taxon>
        <taxon>Planobispora</taxon>
    </lineage>
</organism>
<protein>
    <submittedName>
        <fullName evidence="2">Lipoprotein</fullName>
    </submittedName>
</protein>
<accession>A0A8J3WTK4</accession>
<dbReference type="Pfam" id="PF07510">
    <property type="entry name" value="GmrSD_C"/>
    <property type="match status" value="1"/>
</dbReference>
<dbReference type="PANTHER" id="PTHR24094">
    <property type="entry name" value="SECRETED PROTEIN"/>
    <property type="match status" value="1"/>
</dbReference>
<dbReference type="RefSeq" id="WP_203875990.1">
    <property type="nucleotide sequence ID" value="NZ_BOOK01000026.1"/>
</dbReference>
<sequence length="237" mass="26229">MSVRGVAFALLGALVMFSLTTREDVGTVEARAAPLDNPEGIRPGLAPVTTGDRSEARRLIGRLRVARMGSKAGYSRTRFGKNWADTAAGVPYARNGCRTRDDLLARDGENIRYRGGSECVVVAMDLRDPYTGRTLRWSKRRADEVQVDHVVPLSYEWRMGASRWTPAKRARIANDPLNLLPVDGDVNEDKGGSGPAGWLPPWRKVRCAYVVRFAQVALKYDLPVTRADKAVMLSQCR</sequence>
<keyword evidence="3" id="KW-1185">Reference proteome</keyword>
<evidence type="ECO:0000313" key="3">
    <source>
        <dbReference type="Proteomes" id="UP000634476"/>
    </source>
</evidence>
<name>A0A8J3WTK4_9ACTN</name>
<evidence type="ECO:0000259" key="1">
    <source>
        <dbReference type="Pfam" id="PF07510"/>
    </source>
</evidence>